<reference evidence="2" key="1">
    <citation type="submission" date="2020-02" db="EMBL/GenBank/DDBJ databases">
        <authorList>
            <person name="Meier V. D."/>
        </authorList>
    </citation>
    <scope>NUCLEOTIDE SEQUENCE</scope>
    <source>
        <strain evidence="2">AVDCRST_MAG57</strain>
    </source>
</reference>
<proteinExistence type="predicted"/>
<accession>A0A6J4JI67</accession>
<name>A0A6J4JI67_9ACTN</name>
<sequence length="75" mass="8243">MMSQMTQTLTTTPPTDDLVIPFHCDRCGALAKVRVVLASGSDLVFCGHHAREYETKLRDIAVDIIDTDGEQHVTA</sequence>
<gene>
    <name evidence="2" type="ORF">AVDCRST_MAG57-3553</name>
</gene>
<dbReference type="InterPro" id="IPR055878">
    <property type="entry name" value="DUF7455"/>
</dbReference>
<organism evidence="2">
    <name type="scientific">uncultured Blastococcus sp</name>
    <dbReference type="NCBI Taxonomy" id="217144"/>
    <lineage>
        <taxon>Bacteria</taxon>
        <taxon>Bacillati</taxon>
        <taxon>Actinomycetota</taxon>
        <taxon>Actinomycetes</taxon>
        <taxon>Geodermatophilales</taxon>
        <taxon>Geodermatophilaceae</taxon>
        <taxon>Blastococcus</taxon>
        <taxon>environmental samples</taxon>
    </lineage>
</organism>
<protein>
    <recommendedName>
        <fullName evidence="1">DUF7455 domain-containing protein</fullName>
    </recommendedName>
</protein>
<dbReference type="Pfam" id="PF24254">
    <property type="entry name" value="DUF7455"/>
    <property type="match status" value="1"/>
</dbReference>
<dbReference type="AlphaFoldDB" id="A0A6J4JI67"/>
<evidence type="ECO:0000313" key="2">
    <source>
        <dbReference type="EMBL" id="CAA9278025.1"/>
    </source>
</evidence>
<feature type="domain" description="DUF7455" evidence="1">
    <location>
        <begin position="23"/>
        <end position="69"/>
    </location>
</feature>
<evidence type="ECO:0000259" key="1">
    <source>
        <dbReference type="Pfam" id="PF24254"/>
    </source>
</evidence>
<dbReference type="EMBL" id="CADCTI010000289">
    <property type="protein sequence ID" value="CAA9278025.1"/>
    <property type="molecule type" value="Genomic_DNA"/>
</dbReference>